<reference evidence="1" key="1">
    <citation type="submission" date="2021-06" db="EMBL/GenBank/DDBJ databases">
        <authorList>
            <person name="Kallberg Y."/>
            <person name="Tangrot J."/>
            <person name="Rosling A."/>
        </authorList>
    </citation>
    <scope>NUCLEOTIDE SEQUENCE</scope>
    <source>
        <strain evidence="1">IL203A</strain>
    </source>
</reference>
<evidence type="ECO:0000313" key="2">
    <source>
        <dbReference type="Proteomes" id="UP000789702"/>
    </source>
</evidence>
<feature type="non-terminal residue" evidence="1">
    <location>
        <position position="1"/>
    </location>
</feature>
<name>A0ACA9MDV4_9GLOM</name>
<organism evidence="1 2">
    <name type="scientific">Dentiscutata heterogama</name>
    <dbReference type="NCBI Taxonomy" id="1316150"/>
    <lineage>
        <taxon>Eukaryota</taxon>
        <taxon>Fungi</taxon>
        <taxon>Fungi incertae sedis</taxon>
        <taxon>Mucoromycota</taxon>
        <taxon>Glomeromycotina</taxon>
        <taxon>Glomeromycetes</taxon>
        <taxon>Diversisporales</taxon>
        <taxon>Gigasporaceae</taxon>
        <taxon>Dentiscutata</taxon>
    </lineage>
</organism>
<proteinExistence type="predicted"/>
<keyword evidence="2" id="KW-1185">Reference proteome</keyword>
<gene>
    <name evidence="1" type="ORF">DHETER_LOCUS6588</name>
</gene>
<evidence type="ECO:0000313" key="1">
    <source>
        <dbReference type="EMBL" id="CAG8583941.1"/>
    </source>
</evidence>
<accession>A0ACA9MDV4</accession>
<protein>
    <submittedName>
        <fullName evidence="1">6982_t:CDS:1</fullName>
    </submittedName>
</protein>
<dbReference type="Proteomes" id="UP000789702">
    <property type="component" value="Unassembled WGS sequence"/>
</dbReference>
<sequence length="325" mass="36533">AYFTILVIEITTEAPTIIQTFASVDKLPVPAILSSFKGSCDKYLTKIQFIDSLNVSVIYFAANDISLMPTDTGFIRISMNSSRYEDFSYFNDGLPFVHAYITDIESSPIHPVNGEIDQTGLAQLYNSNNISALYTNILMANNQEQVVLFTRRIRNIISPRFKDLLGFAPTLINSSYIDPVIQSVPLPNSNNTGGYTSILQISPQNYVVNILTEQRTKTLLSTLGLIGSLWTIAGGIYFFLFGIDKLSPFGCVQSCPCFRSKTRKKLKDALEVIPFTSNSKAEQLQDRLNALESFLSERIFDIKYLEDLENVYKQENNDKNEKSLD</sequence>
<comment type="caution">
    <text evidence="1">The sequence shown here is derived from an EMBL/GenBank/DDBJ whole genome shotgun (WGS) entry which is preliminary data.</text>
</comment>
<dbReference type="EMBL" id="CAJVPU010008430">
    <property type="protein sequence ID" value="CAG8583941.1"/>
    <property type="molecule type" value="Genomic_DNA"/>
</dbReference>